<gene>
    <name evidence="1" type="ORF">JFL43_20165</name>
</gene>
<evidence type="ECO:0008006" key="3">
    <source>
        <dbReference type="Google" id="ProtNLM"/>
    </source>
</evidence>
<keyword evidence="2" id="KW-1185">Reference proteome</keyword>
<accession>A0ABS1HCD6</accession>
<dbReference type="EMBL" id="JAEOAH010000048">
    <property type="protein sequence ID" value="MBK3497105.1"/>
    <property type="molecule type" value="Genomic_DNA"/>
</dbReference>
<name>A0ABS1HCD6_9BACL</name>
<organism evidence="1 2">
    <name type="scientific">Viridibacillus soli</name>
    <dbReference type="NCBI Taxonomy" id="2798301"/>
    <lineage>
        <taxon>Bacteria</taxon>
        <taxon>Bacillati</taxon>
        <taxon>Bacillota</taxon>
        <taxon>Bacilli</taxon>
        <taxon>Bacillales</taxon>
        <taxon>Caryophanaceae</taxon>
        <taxon>Viridibacillus</taxon>
    </lineage>
</organism>
<reference evidence="1 2" key="1">
    <citation type="submission" date="2020-12" db="EMBL/GenBank/DDBJ databases">
        <title>YIM B01967 draft genome.</title>
        <authorList>
            <person name="Yan X."/>
        </authorList>
    </citation>
    <scope>NUCLEOTIDE SEQUENCE [LARGE SCALE GENOMIC DNA]</scope>
    <source>
        <strain evidence="1 2">YIM B01967</strain>
    </source>
</reference>
<sequence length="112" mass="12680">MFCSACTTNTDLNKGEIQEQPESAIKKVEKKTVNVSPLKEINIKDDFTSVENWEENEVQKEKYTISGEKCAGKNNLIAPAYVDEDKIIFLLDEEKSDKILEFSRSEGSCKVI</sequence>
<proteinExistence type="predicted"/>
<dbReference type="RefSeq" id="WP_200750406.1">
    <property type="nucleotide sequence ID" value="NZ_JAEOAH010000048.1"/>
</dbReference>
<protein>
    <recommendedName>
        <fullName evidence="3">Lipoprotein</fullName>
    </recommendedName>
</protein>
<evidence type="ECO:0000313" key="1">
    <source>
        <dbReference type="EMBL" id="MBK3497105.1"/>
    </source>
</evidence>
<comment type="caution">
    <text evidence="1">The sequence shown here is derived from an EMBL/GenBank/DDBJ whole genome shotgun (WGS) entry which is preliminary data.</text>
</comment>
<dbReference type="Proteomes" id="UP000618943">
    <property type="component" value="Unassembled WGS sequence"/>
</dbReference>
<evidence type="ECO:0000313" key="2">
    <source>
        <dbReference type="Proteomes" id="UP000618943"/>
    </source>
</evidence>